<evidence type="ECO:0000313" key="10">
    <source>
        <dbReference type="Proteomes" id="UP000253209"/>
    </source>
</evidence>
<comment type="function">
    <text evidence="4">Formation of pseudouridine at positions 38, 39 and 40 in the anticodon stem and loop of transfer RNAs.</text>
</comment>
<dbReference type="PANTHER" id="PTHR11142:SF0">
    <property type="entry name" value="TRNA PSEUDOURIDINE SYNTHASE-LIKE 1"/>
    <property type="match status" value="1"/>
</dbReference>
<evidence type="ECO:0000256" key="4">
    <source>
        <dbReference type="HAMAP-Rule" id="MF_00171"/>
    </source>
</evidence>
<accession>A0A367GR60</accession>
<feature type="domain" description="Pseudouridine synthase I TruA alpha/beta" evidence="8">
    <location>
        <begin position="147"/>
        <end position="247"/>
    </location>
</feature>
<comment type="caution">
    <text evidence="4">Lacks conserved residue(s) required for the propagation of feature annotation.</text>
</comment>
<keyword evidence="10" id="KW-1185">Reference proteome</keyword>
<evidence type="ECO:0000256" key="7">
    <source>
        <dbReference type="RuleBase" id="RU003792"/>
    </source>
</evidence>
<dbReference type="SUPFAM" id="SSF55120">
    <property type="entry name" value="Pseudouridine synthase"/>
    <property type="match status" value="1"/>
</dbReference>
<evidence type="ECO:0000256" key="5">
    <source>
        <dbReference type="PIRSR" id="PIRSR001430-1"/>
    </source>
</evidence>
<organism evidence="9 10">
    <name type="scientific">Mucilaginibacter hurinus</name>
    <dbReference type="NCBI Taxonomy" id="2201324"/>
    <lineage>
        <taxon>Bacteria</taxon>
        <taxon>Pseudomonadati</taxon>
        <taxon>Bacteroidota</taxon>
        <taxon>Sphingobacteriia</taxon>
        <taxon>Sphingobacteriales</taxon>
        <taxon>Sphingobacteriaceae</taxon>
        <taxon>Mucilaginibacter</taxon>
    </lineage>
</organism>
<dbReference type="InterPro" id="IPR020103">
    <property type="entry name" value="PsdUridine_synth_cat_dom_sf"/>
</dbReference>
<dbReference type="OrthoDB" id="9811823at2"/>
<dbReference type="GO" id="GO:0003723">
    <property type="term" value="F:RNA binding"/>
    <property type="evidence" value="ECO:0007669"/>
    <property type="project" value="InterPro"/>
</dbReference>
<evidence type="ECO:0000256" key="1">
    <source>
        <dbReference type="ARBA" id="ARBA00009375"/>
    </source>
</evidence>
<comment type="similarity">
    <text evidence="1 4 7">Belongs to the tRNA pseudouridine synthase TruA family.</text>
</comment>
<comment type="catalytic activity">
    <reaction evidence="4 7">
        <text>uridine(38/39/40) in tRNA = pseudouridine(38/39/40) in tRNA</text>
        <dbReference type="Rhea" id="RHEA:22376"/>
        <dbReference type="Rhea" id="RHEA-COMP:10085"/>
        <dbReference type="Rhea" id="RHEA-COMP:10087"/>
        <dbReference type="ChEBI" id="CHEBI:65314"/>
        <dbReference type="ChEBI" id="CHEBI:65315"/>
        <dbReference type="EC" id="5.4.99.12"/>
    </reaction>
</comment>
<dbReference type="GO" id="GO:0031119">
    <property type="term" value="P:tRNA pseudouridine synthesis"/>
    <property type="evidence" value="ECO:0007669"/>
    <property type="project" value="UniProtKB-UniRule"/>
</dbReference>
<evidence type="ECO:0000256" key="2">
    <source>
        <dbReference type="ARBA" id="ARBA00022694"/>
    </source>
</evidence>
<dbReference type="InterPro" id="IPR001406">
    <property type="entry name" value="PsdUridine_synth_TruA"/>
</dbReference>
<proteinExistence type="inferred from homology"/>
<evidence type="ECO:0000259" key="8">
    <source>
        <dbReference type="Pfam" id="PF01416"/>
    </source>
</evidence>
<comment type="subunit">
    <text evidence="4">Homodimer.</text>
</comment>
<dbReference type="Proteomes" id="UP000253209">
    <property type="component" value="Unassembled WGS sequence"/>
</dbReference>
<dbReference type="GO" id="GO:0160147">
    <property type="term" value="F:tRNA pseudouridine(38-40) synthase activity"/>
    <property type="evidence" value="ECO:0007669"/>
    <property type="project" value="UniProtKB-EC"/>
</dbReference>
<dbReference type="PANTHER" id="PTHR11142">
    <property type="entry name" value="PSEUDOURIDYLATE SYNTHASE"/>
    <property type="match status" value="1"/>
</dbReference>
<dbReference type="InterPro" id="IPR020094">
    <property type="entry name" value="TruA/RsuA/RluB/E/F_N"/>
</dbReference>
<reference evidence="9 10" key="1">
    <citation type="submission" date="2018-05" db="EMBL/GenBank/DDBJ databases">
        <title>Mucilaginibacter hurinus sp. nov., isolated from briquette warehouse soil.</title>
        <authorList>
            <person name="Choi L."/>
        </authorList>
    </citation>
    <scope>NUCLEOTIDE SEQUENCE [LARGE SCALE GENOMIC DNA]</scope>
    <source>
        <strain evidence="9 10">ZR32</strain>
    </source>
</reference>
<keyword evidence="3 4" id="KW-0413">Isomerase</keyword>
<evidence type="ECO:0000256" key="3">
    <source>
        <dbReference type="ARBA" id="ARBA00023235"/>
    </source>
</evidence>
<gene>
    <name evidence="4" type="primary">truA</name>
    <name evidence="9" type="ORF">DJ568_06645</name>
</gene>
<dbReference type="InterPro" id="IPR020095">
    <property type="entry name" value="PsdUridine_synth_TruA_C"/>
</dbReference>
<evidence type="ECO:0000313" key="9">
    <source>
        <dbReference type="EMBL" id="RCH55565.1"/>
    </source>
</evidence>
<dbReference type="CDD" id="cd02570">
    <property type="entry name" value="PseudoU_synth_EcTruA"/>
    <property type="match status" value="1"/>
</dbReference>
<comment type="caution">
    <text evidence="9">The sequence shown here is derived from an EMBL/GenBank/DDBJ whole genome shotgun (WGS) entry which is preliminary data.</text>
</comment>
<sequence>MTGNQRFFIELAYDGTGYHGWQIQPNAVTVQELLNKALATLLRQPVETTGCGRTDTGVHAKEFYAHIDTKTTGKPWAVNKKSLNALLPPSIAVKNIIPVHTDAHARFDATVRSYEYHIHFDKNPFKHGRSWLLRDKPDTELMNRAASMLMEHTDFSCFSKSNTQVKTNYCKVSRALWLETNGGIVFHISADRFLRNMVRAIVGTLLEVGRKEISPETIHDIIKSKNRSNAGTSVPACGLYLTEVKYPYPLNPLKGTIVQDDKEIV</sequence>
<feature type="active site" description="Nucleophile" evidence="4 5">
    <location>
        <position position="55"/>
    </location>
</feature>
<dbReference type="EMBL" id="QGDC01000003">
    <property type="protein sequence ID" value="RCH55565.1"/>
    <property type="molecule type" value="Genomic_DNA"/>
</dbReference>
<feature type="binding site" evidence="4 6">
    <location>
        <position position="114"/>
    </location>
    <ligand>
        <name>substrate</name>
    </ligand>
</feature>
<dbReference type="Gene3D" id="3.30.70.580">
    <property type="entry name" value="Pseudouridine synthase I, catalytic domain, N-terminal subdomain"/>
    <property type="match status" value="1"/>
</dbReference>
<dbReference type="EC" id="5.4.99.12" evidence="4"/>
<name>A0A367GR60_9SPHI</name>
<dbReference type="RefSeq" id="WP_114004480.1">
    <property type="nucleotide sequence ID" value="NZ_QGDC01000003.1"/>
</dbReference>
<dbReference type="InterPro" id="IPR020097">
    <property type="entry name" value="PsdUridine_synth_TruA_a/b_dom"/>
</dbReference>
<dbReference type="PIRSF" id="PIRSF001430">
    <property type="entry name" value="tRNA_psdUrid_synth"/>
    <property type="match status" value="1"/>
</dbReference>
<keyword evidence="2 4" id="KW-0819">tRNA processing</keyword>
<dbReference type="AlphaFoldDB" id="A0A367GR60"/>
<dbReference type="NCBIfam" id="TIGR00071">
    <property type="entry name" value="hisT_truA"/>
    <property type="match status" value="1"/>
</dbReference>
<evidence type="ECO:0000256" key="6">
    <source>
        <dbReference type="PIRSR" id="PIRSR001430-2"/>
    </source>
</evidence>
<dbReference type="Pfam" id="PF01416">
    <property type="entry name" value="PseudoU_synth_1"/>
    <property type="match status" value="1"/>
</dbReference>
<dbReference type="Gene3D" id="3.30.70.660">
    <property type="entry name" value="Pseudouridine synthase I, catalytic domain, C-terminal subdomain"/>
    <property type="match status" value="1"/>
</dbReference>
<protein>
    <recommendedName>
        <fullName evidence="4">tRNA pseudouridine synthase A</fullName>
        <ecNumber evidence="4">5.4.99.12</ecNumber>
    </recommendedName>
    <alternativeName>
        <fullName evidence="4">tRNA pseudouridine(38-40) synthase</fullName>
    </alternativeName>
    <alternativeName>
        <fullName evidence="4">tRNA pseudouridylate synthase I</fullName>
    </alternativeName>
    <alternativeName>
        <fullName evidence="4">tRNA-uridine isomerase I</fullName>
    </alternativeName>
</protein>
<dbReference type="HAMAP" id="MF_00171">
    <property type="entry name" value="TruA"/>
    <property type="match status" value="1"/>
</dbReference>
<dbReference type="FunFam" id="3.30.70.580:FF:000001">
    <property type="entry name" value="tRNA pseudouridine synthase A"/>
    <property type="match status" value="1"/>
</dbReference>